<dbReference type="AlphaFoldDB" id="A0A4P6ZZK3"/>
<keyword evidence="2" id="KW-1185">Reference proteome</keyword>
<gene>
    <name evidence="1" type="ORF">E2636_12490</name>
</gene>
<proteinExistence type="predicted"/>
<evidence type="ECO:0000313" key="1">
    <source>
        <dbReference type="EMBL" id="QBP41917.1"/>
    </source>
</evidence>
<dbReference type="EMBL" id="CP038015">
    <property type="protein sequence ID" value="QBP41917.1"/>
    <property type="molecule type" value="Genomic_DNA"/>
</dbReference>
<protein>
    <submittedName>
        <fullName evidence="1">Uncharacterized protein</fullName>
    </submittedName>
</protein>
<organism evidence="1 2">
    <name type="scientific">Paenisporosarcina antarctica</name>
    <dbReference type="NCBI Taxonomy" id="417367"/>
    <lineage>
        <taxon>Bacteria</taxon>
        <taxon>Bacillati</taxon>
        <taxon>Bacillota</taxon>
        <taxon>Bacilli</taxon>
        <taxon>Bacillales</taxon>
        <taxon>Caryophanaceae</taxon>
        <taxon>Paenisporosarcina</taxon>
    </lineage>
</organism>
<name>A0A4P6ZZK3_9BACL</name>
<sequence length="62" mass="7400">MIKIFKRSCAICKIQDVTLIKFENRSGMRMVFCESCKKYAERRSFKVIKRYYGKKSKKPVAQ</sequence>
<evidence type="ECO:0000313" key="2">
    <source>
        <dbReference type="Proteomes" id="UP000294292"/>
    </source>
</evidence>
<reference evidence="1 2" key="1">
    <citation type="submission" date="2019-03" db="EMBL/GenBank/DDBJ databases">
        <title>Complete genome sequence of Paenisporosarcina antarctica CGMCC 1.6503T.</title>
        <authorList>
            <person name="Rong J.-C."/>
            <person name="Chi N.-Y."/>
            <person name="Zhang Q.-F."/>
        </authorList>
    </citation>
    <scope>NUCLEOTIDE SEQUENCE [LARGE SCALE GENOMIC DNA]</scope>
    <source>
        <strain evidence="1 2">CGMCC 1.6503</strain>
    </source>
</reference>
<accession>A0A4P6ZZK3</accession>
<dbReference type="Proteomes" id="UP000294292">
    <property type="component" value="Chromosome"/>
</dbReference>
<dbReference type="KEGG" id="panc:E2636_12490"/>
<dbReference type="OrthoDB" id="2679368at2"/>